<keyword evidence="2 7" id="KW-0699">rRNA-binding</keyword>
<keyword evidence="3 7" id="KW-0694">RNA-binding</keyword>
<dbReference type="SUPFAM" id="SSF55658">
    <property type="entry name" value="L9 N-domain-like"/>
    <property type="match status" value="1"/>
</dbReference>
<gene>
    <name evidence="7" type="primary">rplI</name>
    <name evidence="9" type="ORF">A3C16_00735</name>
</gene>
<dbReference type="Gene3D" id="3.40.5.10">
    <property type="entry name" value="Ribosomal protein L9, N-terminal domain"/>
    <property type="match status" value="1"/>
</dbReference>
<dbReference type="Pfam" id="PF01281">
    <property type="entry name" value="Ribosomal_L9_N"/>
    <property type="match status" value="1"/>
</dbReference>
<dbReference type="GO" id="GO:1990904">
    <property type="term" value="C:ribonucleoprotein complex"/>
    <property type="evidence" value="ECO:0007669"/>
    <property type="project" value="UniProtKB-KW"/>
</dbReference>
<feature type="domain" description="Ribosomal protein L9" evidence="8">
    <location>
        <begin position="13"/>
        <end position="40"/>
    </location>
</feature>
<comment type="caution">
    <text evidence="9">The sequence shown here is derived from an EMBL/GenBank/DDBJ whole genome shotgun (WGS) entry which is preliminary data.</text>
</comment>
<name>A0A1G2KUB8_9BACT</name>
<evidence type="ECO:0000256" key="4">
    <source>
        <dbReference type="ARBA" id="ARBA00022980"/>
    </source>
</evidence>
<keyword evidence="4 7" id="KW-0689">Ribosomal protein</keyword>
<evidence type="ECO:0000313" key="9">
    <source>
        <dbReference type="EMBL" id="OHA02212.1"/>
    </source>
</evidence>
<comment type="function">
    <text evidence="7">Binds to the 23S rRNA.</text>
</comment>
<dbReference type="EMBL" id="MHQL01000042">
    <property type="protein sequence ID" value="OHA02212.1"/>
    <property type="molecule type" value="Genomic_DNA"/>
</dbReference>
<dbReference type="InterPro" id="IPR020069">
    <property type="entry name" value="Ribosomal_bL9_C"/>
</dbReference>
<evidence type="ECO:0000256" key="6">
    <source>
        <dbReference type="ARBA" id="ARBA00035292"/>
    </source>
</evidence>
<dbReference type="InterPro" id="IPR000244">
    <property type="entry name" value="Ribosomal_bL9"/>
</dbReference>
<evidence type="ECO:0000256" key="1">
    <source>
        <dbReference type="ARBA" id="ARBA00010605"/>
    </source>
</evidence>
<protein>
    <recommendedName>
        <fullName evidence="6 7">Large ribosomal subunit protein bL9</fullName>
    </recommendedName>
</protein>
<accession>A0A1G2KUB8</accession>
<dbReference type="GO" id="GO:0005840">
    <property type="term" value="C:ribosome"/>
    <property type="evidence" value="ECO:0007669"/>
    <property type="project" value="UniProtKB-KW"/>
</dbReference>
<dbReference type="InterPro" id="IPR020594">
    <property type="entry name" value="Ribosomal_bL9_bac/chp"/>
</dbReference>
<reference evidence="9 10" key="1">
    <citation type="journal article" date="2016" name="Nat. Commun.">
        <title>Thousands of microbial genomes shed light on interconnected biogeochemical processes in an aquifer system.</title>
        <authorList>
            <person name="Anantharaman K."/>
            <person name="Brown C.T."/>
            <person name="Hug L.A."/>
            <person name="Sharon I."/>
            <person name="Castelle C.J."/>
            <person name="Probst A.J."/>
            <person name="Thomas B.C."/>
            <person name="Singh A."/>
            <person name="Wilkins M.J."/>
            <person name="Karaoz U."/>
            <person name="Brodie E.L."/>
            <person name="Williams K.H."/>
            <person name="Hubbard S.S."/>
            <person name="Banfield J.F."/>
        </authorList>
    </citation>
    <scope>NUCLEOTIDE SEQUENCE [LARGE SCALE GENOMIC DNA]</scope>
</reference>
<dbReference type="InterPro" id="IPR036935">
    <property type="entry name" value="Ribosomal_bL9_N_sf"/>
</dbReference>
<evidence type="ECO:0000256" key="2">
    <source>
        <dbReference type="ARBA" id="ARBA00022730"/>
    </source>
</evidence>
<evidence type="ECO:0000259" key="8">
    <source>
        <dbReference type="PROSITE" id="PS00651"/>
    </source>
</evidence>
<evidence type="ECO:0000256" key="7">
    <source>
        <dbReference type="HAMAP-Rule" id="MF_00503"/>
    </source>
</evidence>
<dbReference type="SUPFAM" id="SSF55653">
    <property type="entry name" value="Ribosomal protein L9 C-domain"/>
    <property type="match status" value="1"/>
</dbReference>
<organism evidence="9 10">
    <name type="scientific">Candidatus Sungbacteria bacterium RIFCSPHIGHO2_02_FULL_51_29</name>
    <dbReference type="NCBI Taxonomy" id="1802273"/>
    <lineage>
        <taxon>Bacteria</taxon>
        <taxon>Candidatus Sungiibacteriota</taxon>
    </lineage>
</organism>
<dbReference type="InterPro" id="IPR009027">
    <property type="entry name" value="Ribosomal_bL9/RNase_H1_N"/>
</dbReference>
<evidence type="ECO:0000256" key="3">
    <source>
        <dbReference type="ARBA" id="ARBA00022884"/>
    </source>
</evidence>
<dbReference type="InterPro" id="IPR020070">
    <property type="entry name" value="Ribosomal_bL9_N"/>
</dbReference>
<proteinExistence type="inferred from homology"/>
<dbReference type="Proteomes" id="UP000177811">
    <property type="component" value="Unassembled WGS sequence"/>
</dbReference>
<dbReference type="GO" id="GO:0006412">
    <property type="term" value="P:translation"/>
    <property type="evidence" value="ECO:0007669"/>
    <property type="project" value="UniProtKB-UniRule"/>
</dbReference>
<dbReference type="PROSITE" id="PS00651">
    <property type="entry name" value="RIBOSOMAL_L9"/>
    <property type="match status" value="1"/>
</dbReference>
<dbReference type="HAMAP" id="MF_00503">
    <property type="entry name" value="Ribosomal_bL9"/>
    <property type="match status" value="1"/>
</dbReference>
<comment type="similarity">
    <text evidence="1 7">Belongs to the bacterial ribosomal protein bL9 family.</text>
</comment>
<evidence type="ECO:0000313" key="10">
    <source>
        <dbReference type="Proteomes" id="UP000177811"/>
    </source>
</evidence>
<dbReference type="AlphaFoldDB" id="A0A1G2KUB8"/>
<dbReference type="PANTHER" id="PTHR21368">
    <property type="entry name" value="50S RIBOSOMAL PROTEIN L9"/>
    <property type="match status" value="1"/>
</dbReference>
<dbReference type="GO" id="GO:0019843">
    <property type="term" value="F:rRNA binding"/>
    <property type="evidence" value="ECO:0007669"/>
    <property type="project" value="UniProtKB-UniRule"/>
</dbReference>
<keyword evidence="5 7" id="KW-0687">Ribonucleoprotein</keyword>
<dbReference type="InterPro" id="IPR036791">
    <property type="entry name" value="Ribosomal_bL9_C_sf"/>
</dbReference>
<dbReference type="NCBIfam" id="TIGR00158">
    <property type="entry name" value="L9"/>
    <property type="match status" value="1"/>
</dbReference>
<sequence>MKVMLLKDVQKVGRKGDIKDVADGFGRNFLIARGLARPATEHAISHAAGEQANREKAREALEASCRVVAEKLKGYDLRLPVKVGEKGQAFGSVSAHDISLALSAKGFSIEKEWIVLDESIKKTGFFDIVLRLPYGIETMIRVIIEKEEESTKVPGKAKKKK</sequence>
<dbReference type="GO" id="GO:0003735">
    <property type="term" value="F:structural constituent of ribosome"/>
    <property type="evidence" value="ECO:0007669"/>
    <property type="project" value="InterPro"/>
</dbReference>
<dbReference type="Pfam" id="PF03948">
    <property type="entry name" value="Ribosomal_L9_C"/>
    <property type="match status" value="1"/>
</dbReference>
<evidence type="ECO:0000256" key="5">
    <source>
        <dbReference type="ARBA" id="ARBA00023274"/>
    </source>
</evidence>
<dbReference type="Gene3D" id="3.10.430.100">
    <property type="entry name" value="Ribosomal protein L9, C-terminal domain"/>
    <property type="match status" value="1"/>
</dbReference>